<sequence>INATKWYPSYYNDIEVSLLTVTLNPDPPVEGQLAVDAGGNVASSIFAFDFLTIEFFTFLPDGKHIII</sequence>
<accession>A0ABN7WTS1</accession>
<organism evidence="1 2">
    <name type="scientific">Gigaspora margarita</name>
    <dbReference type="NCBI Taxonomy" id="4874"/>
    <lineage>
        <taxon>Eukaryota</taxon>
        <taxon>Fungi</taxon>
        <taxon>Fungi incertae sedis</taxon>
        <taxon>Mucoromycota</taxon>
        <taxon>Glomeromycotina</taxon>
        <taxon>Glomeromycetes</taxon>
        <taxon>Diversisporales</taxon>
        <taxon>Gigasporaceae</taxon>
        <taxon>Gigaspora</taxon>
    </lineage>
</organism>
<proteinExistence type="predicted"/>
<dbReference type="EMBL" id="CAJVQB010063460">
    <property type="protein sequence ID" value="CAG8840706.1"/>
    <property type="molecule type" value="Genomic_DNA"/>
</dbReference>
<keyword evidence="2" id="KW-1185">Reference proteome</keyword>
<reference evidence="1 2" key="1">
    <citation type="submission" date="2021-06" db="EMBL/GenBank/DDBJ databases">
        <authorList>
            <person name="Kallberg Y."/>
            <person name="Tangrot J."/>
            <person name="Rosling A."/>
        </authorList>
    </citation>
    <scope>NUCLEOTIDE SEQUENCE [LARGE SCALE GENOMIC DNA]</scope>
    <source>
        <strain evidence="1 2">120-4 pot B 10/14</strain>
    </source>
</reference>
<name>A0ABN7WTS1_GIGMA</name>
<protein>
    <submittedName>
        <fullName evidence="1">44594_t:CDS:1</fullName>
    </submittedName>
</protein>
<feature type="non-terminal residue" evidence="1">
    <location>
        <position position="1"/>
    </location>
</feature>
<comment type="caution">
    <text evidence="1">The sequence shown here is derived from an EMBL/GenBank/DDBJ whole genome shotgun (WGS) entry which is preliminary data.</text>
</comment>
<evidence type="ECO:0000313" key="1">
    <source>
        <dbReference type="EMBL" id="CAG8840706.1"/>
    </source>
</evidence>
<evidence type="ECO:0000313" key="2">
    <source>
        <dbReference type="Proteomes" id="UP000789901"/>
    </source>
</evidence>
<dbReference type="Proteomes" id="UP000789901">
    <property type="component" value="Unassembled WGS sequence"/>
</dbReference>
<gene>
    <name evidence="1" type="ORF">GMARGA_LOCUS35034</name>
</gene>